<name>A0A9X4JWA5_9FIRM</name>
<gene>
    <name evidence="2" type="ORF">L7E55_10925</name>
</gene>
<dbReference type="InterPro" id="IPR017896">
    <property type="entry name" value="4Fe4S_Fe-S-bd"/>
</dbReference>
<comment type="caution">
    <text evidence="2">The sequence shown here is derived from an EMBL/GenBank/DDBJ whole genome shotgun (WGS) entry which is preliminary data.</text>
</comment>
<dbReference type="EMBL" id="JAKOAV010000019">
    <property type="protein sequence ID" value="MDF9408862.1"/>
    <property type="molecule type" value="Genomic_DNA"/>
</dbReference>
<dbReference type="PROSITE" id="PS51379">
    <property type="entry name" value="4FE4S_FER_2"/>
    <property type="match status" value="1"/>
</dbReference>
<proteinExistence type="predicted"/>
<dbReference type="Gene3D" id="3.30.70.20">
    <property type="match status" value="1"/>
</dbReference>
<dbReference type="SUPFAM" id="SSF54862">
    <property type="entry name" value="4Fe-4S ferredoxins"/>
    <property type="match status" value="1"/>
</dbReference>
<sequence length="182" mass="20448">MGEKVKKIVKTIKVNLDECNGCRTCEMVCASFHAKPRYSNSNPNRSRIRVVIDERAGVWVPIRATDYTKAECDGRRTYTIKGREYSECSFCGTICPARDLFKEPDSGLPLKCDMCESDPALEEPMCVQACGLNCLTYEEEEVWVEAEEQVKPAEIELSLKSLVDKYGMGKLADIVARMSQKG</sequence>
<evidence type="ECO:0000313" key="3">
    <source>
        <dbReference type="Proteomes" id="UP001154312"/>
    </source>
</evidence>
<evidence type="ECO:0000313" key="2">
    <source>
        <dbReference type="EMBL" id="MDF9408862.1"/>
    </source>
</evidence>
<protein>
    <submittedName>
        <fullName evidence="2">(4Fe-4S)-binding protein</fullName>
    </submittedName>
</protein>
<keyword evidence="3" id="KW-1185">Reference proteome</keyword>
<reference evidence="2" key="1">
    <citation type="submission" date="2022-02" db="EMBL/GenBank/DDBJ databases">
        <authorList>
            <person name="Leng L."/>
        </authorList>
    </citation>
    <scope>NUCLEOTIDE SEQUENCE</scope>
    <source>
        <strain evidence="2">JI</strain>
    </source>
</reference>
<dbReference type="AlphaFoldDB" id="A0A9X4JWA5"/>
<feature type="domain" description="4Fe-4S ferredoxin-type" evidence="1">
    <location>
        <begin position="10"/>
        <end position="41"/>
    </location>
</feature>
<accession>A0A9X4JWA5</accession>
<dbReference type="RefSeq" id="WP_277444267.1">
    <property type="nucleotide sequence ID" value="NZ_JAKOAV010000019.1"/>
</dbReference>
<evidence type="ECO:0000259" key="1">
    <source>
        <dbReference type="PROSITE" id="PS51379"/>
    </source>
</evidence>
<organism evidence="2 3">
    <name type="scientific">Pelotomaculum isophthalicicum JI</name>
    <dbReference type="NCBI Taxonomy" id="947010"/>
    <lineage>
        <taxon>Bacteria</taxon>
        <taxon>Bacillati</taxon>
        <taxon>Bacillota</taxon>
        <taxon>Clostridia</taxon>
        <taxon>Eubacteriales</taxon>
        <taxon>Desulfotomaculaceae</taxon>
        <taxon>Pelotomaculum</taxon>
    </lineage>
</organism>
<dbReference type="Proteomes" id="UP001154312">
    <property type="component" value="Unassembled WGS sequence"/>
</dbReference>